<dbReference type="STRING" id="694327.DFW101_1214"/>
<dbReference type="InterPro" id="IPR052046">
    <property type="entry name" value="GH57_Enzymes"/>
</dbReference>
<keyword evidence="5" id="KW-1185">Reference proteome</keyword>
<dbReference type="GO" id="GO:0003824">
    <property type="term" value="F:catalytic activity"/>
    <property type="evidence" value="ECO:0007669"/>
    <property type="project" value="InterPro"/>
</dbReference>
<organism evidence="4 5">
    <name type="scientific">Solidesulfovibrio carbinoliphilus subsp. oakridgensis</name>
    <dbReference type="NCBI Taxonomy" id="694327"/>
    <lineage>
        <taxon>Bacteria</taxon>
        <taxon>Pseudomonadati</taxon>
        <taxon>Thermodesulfobacteriota</taxon>
        <taxon>Desulfovibrionia</taxon>
        <taxon>Desulfovibrionales</taxon>
        <taxon>Desulfovibrionaceae</taxon>
        <taxon>Solidesulfovibrio</taxon>
    </lineage>
</organism>
<dbReference type="RefSeq" id="WP_009180636.1">
    <property type="nucleotide sequence ID" value="NZ_CM001368.1"/>
</dbReference>
<evidence type="ECO:0000313" key="5">
    <source>
        <dbReference type="Proteomes" id="UP000004662"/>
    </source>
</evidence>
<dbReference type="GO" id="GO:0005975">
    <property type="term" value="P:carbohydrate metabolic process"/>
    <property type="evidence" value="ECO:0007669"/>
    <property type="project" value="InterPro"/>
</dbReference>
<dbReference type="CDD" id="cd10797">
    <property type="entry name" value="GH57N_APU_like_1"/>
    <property type="match status" value="1"/>
</dbReference>
<comment type="similarity">
    <text evidence="1">Belongs to the glycosyl hydrolase 57 family.</text>
</comment>
<sequence>MSRYICIHGHFYQPPRENPWLEEVETQDSAHPFHDWNERINAECYGPNSGSRILDGEGRIVDIVNNYSKISFNFGPTLLSWMQRHHPKLHQAIIDADKLSMERFDGHGSAIAQAFSHLIMPLASRRDKITQVKWGVADFRRRFGRDPEGMWLPETAVDMETLGILADAGLKFTILAPRQASRVRDLRSEDWIDVSGGHVDPTTPYRVRLPDGRDFNVFFYDGPISQELAFGDMLAKGESFHARLMAAFGAVGRDWPQIVHIATDGETYGHHHSYGEMALTYCLALIESDPSVELINYAAYLDRHPPRFEAEIFDNSSWSCIHGVERWKADCGCNSGMHGGWHQKWRGPLRDAMNWLRDRCVEIHGRMGHQYFKDIWEARDAYIEVLNDRSDENVSRFLADWQHHALSDQEKVMALKLLELQRYALLNFTSCGWFFDEISGIETVQILQYAARTIQLAEEIDGSRLDESFKEILAKAPSNVLASGLEAYEKYAKPAAVDLMRVGAHYAMSSLFEEYDEHYEYGCYRVLGENLERQSAGRAQMLTGRARIESTVTREALDASFAVVHAGGQNLTCGLRPYRDEESFAAMAADVRQAFERGDMAETVRTMDAHFENNTFSIWHLFRDEQRKVVSEVLAPEFQNAEAMYRQIFETNYPILSLLQWISMPIPRHFLEAAVFIVETDIKRLLSGDEIDLAKFDERIQDAQRFGLALDYDTLGLEGAEWINRRLEAFGEDHENMAILASVKEALDRLNRLPMGLNLWKAQNVVFELSRCCYAQKRDAAASGDETAKEWLDLFATVAAALNVRLPE</sequence>
<dbReference type="SUPFAM" id="SSF88713">
    <property type="entry name" value="Glycoside hydrolase/deacetylase"/>
    <property type="match status" value="1"/>
</dbReference>
<dbReference type="Proteomes" id="UP000004662">
    <property type="component" value="Chromosome"/>
</dbReference>
<dbReference type="OrthoDB" id="9757977at2"/>
<evidence type="ECO:0000256" key="1">
    <source>
        <dbReference type="ARBA" id="ARBA00006821"/>
    </source>
</evidence>
<reference evidence="5" key="1">
    <citation type="journal article" date="2015" name="Genome Announc.">
        <title>High-Quality Draft Genome Sequence of Desulfovibrio carbinoliphilus FW-101-2B, an Organic Acid-Oxidizing Sulfate-Reducing Bacterium Isolated from Uranium(VI)-Contaminated Groundwater.</title>
        <authorList>
            <person name="Ramsay B.D."/>
            <person name="Hwang C."/>
            <person name="Woo H.L."/>
            <person name="Carroll S.L."/>
            <person name="Lucas S."/>
            <person name="Han J."/>
            <person name="Lapidus A.L."/>
            <person name="Cheng J.F."/>
            <person name="Goodwin L.A."/>
            <person name="Pitluck S."/>
            <person name="Peters L."/>
            <person name="Chertkov O."/>
            <person name="Held B."/>
            <person name="Detter J.C."/>
            <person name="Han C.S."/>
            <person name="Tapia R."/>
            <person name="Land M.L."/>
            <person name="Hauser L.J."/>
            <person name="Kyrpides N.C."/>
            <person name="Ivanova N.N."/>
            <person name="Mikhailova N."/>
            <person name="Pagani I."/>
            <person name="Woyke T."/>
            <person name="Arkin A.P."/>
            <person name="Dehal P."/>
            <person name="Chivian D."/>
            <person name="Criddle C.S."/>
            <person name="Wu W."/>
            <person name="Chakraborty R."/>
            <person name="Hazen T.C."/>
            <person name="Fields M.W."/>
        </authorList>
    </citation>
    <scope>NUCLEOTIDE SEQUENCE [LARGE SCALE GENOMIC DNA]</scope>
    <source>
        <strain evidence="5">FW-101-2B</strain>
    </source>
</reference>
<dbReference type="InterPro" id="IPR021923">
    <property type="entry name" value="DUF3536"/>
</dbReference>
<dbReference type="PANTHER" id="PTHR36306">
    <property type="entry name" value="ALPHA-AMYLASE-RELATED-RELATED"/>
    <property type="match status" value="1"/>
</dbReference>
<protein>
    <recommendedName>
        <fullName evidence="3">Glycoside hydrolase family 57 N-terminal domain-containing protein</fullName>
    </recommendedName>
</protein>
<dbReference type="PANTHER" id="PTHR36306:SF3">
    <property type="entry name" value="GLYCOSIDE HYDROLASE FAMILY 57"/>
    <property type="match status" value="1"/>
</dbReference>
<dbReference type="HOGENOM" id="CLU_018719_0_0_7"/>
<proteinExistence type="inferred from homology"/>
<dbReference type="InterPro" id="IPR011330">
    <property type="entry name" value="Glyco_hydro/deAcase_b/a-brl"/>
</dbReference>
<evidence type="ECO:0000256" key="2">
    <source>
        <dbReference type="ARBA" id="ARBA00023277"/>
    </source>
</evidence>
<dbReference type="eggNOG" id="COG1449">
    <property type="taxonomic scope" value="Bacteria"/>
</dbReference>
<feature type="domain" description="Glycoside hydrolase family 57 N-terminal" evidence="3">
    <location>
        <begin position="104"/>
        <end position="307"/>
    </location>
</feature>
<gene>
    <name evidence="4" type="ORF">DFW101_1214</name>
</gene>
<dbReference type="Pfam" id="PF03065">
    <property type="entry name" value="Glyco_hydro_57"/>
    <property type="match status" value="1"/>
</dbReference>
<evidence type="ECO:0000313" key="4">
    <source>
        <dbReference type="EMBL" id="EHJ47224.1"/>
    </source>
</evidence>
<keyword evidence="2" id="KW-0119">Carbohydrate metabolism</keyword>
<dbReference type="Gene3D" id="3.20.110.20">
    <property type="match status" value="1"/>
</dbReference>
<evidence type="ECO:0000259" key="3">
    <source>
        <dbReference type="Pfam" id="PF03065"/>
    </source>
</evidence>
<name>G7Q4K1_9BACT</name>
<dbReference type="EMBL" id="CM001368">
    <property type="protein sequence ID" value="EHJ47224.1"/>
    <property type="molecule type" value="Genomic_DNA"/>
</dbReference>
<accession>G7Q4K1</accession>
<dbReference type="Pfam" id="PF12055">
    <property type="entry name" value="DUF3536"/>
    <property type="match status" value="1"/>
</dbReference>
<dbReference type="InterPro" id="IPR004300">
    <property type="entry name" value="Glyco_hydro_57_N"/>
</dbReference>
<dbReference type="AlphaFoldDB" id="G7Q4K1"/>